<dbReference type="PROSITE" id="PS50995">
    <property type="entry name" value="HTH_MARR_2"/>
    <property type="match status" value="1"/>
</dbReference>
<dbReference type="Gene3D" id="1.10.10.10">
    <property type="entry name" value="Winged helix-like DNA-binding domain superfamily/Winged helix DNA-binding domain"/>
    <property type="match status" value="1"/>
</dbReference>
<evidence type="ECO:0000256" key="3">
    <source>
        <dbReference type="ARBA" id="ARBA00023163"/>
    </source>
</evidence>
<dbReference type="eggNOG" id="COG1846">
    <property type="taxonomic scope" value="Bacteria"/>
</dbReference>
<dbReference type="PRINTS" id="PR00598">
    <property type="entry name" value="HTHMARR"/>
</dbReference>
<evidence type="ECO:0000256" key="1">
    <source>
        <dbReference type="ARBA" id="ARBA00023015"/>
    </source>
</evidence>
<dbReference type="RefSeq" id="WP_036677889.1">
    <property type="nucleotide sequence ID" value="NZ_FYEP01000006.1"/>
</dbReference>
<feature type="domain" description="HTH marR-type" evidence="4">
    <location>
        <begin position="6"/>
        <end position="138"/>
    </location>
</feature>
<comment type="caution">
    <text evidence="5">The sequence shown here is derived from an EMBL/GenBank/DDBJ whole genome shotgun (WGS) entry which is preliminary data.</text>
</comment>
<dbReference type="InterPro" id="IPR036388">
    <property type="entry name" value="WH-like_DNA-bd_sf"/>
</dbReference>
<dbReference type="OrthoDB" id="2608936at2"/>
<dbReference type="InterPro" id="IPR000835">
    <property type="entry name" value="HTH_MarR-typ"/>
</dbReference>
<organism evidence="5 6">
    <name type="scientific">Paenibacillus tyrfis</name>
    <dbReference type="NCBI Taxonomy" id="1501230"/>
    <lineage>
        <taxon>Bacteria</taxon>
        <taxon>Bacillati</taxon>
        <taxon>Bacillota</taxon>
        <taxon>Bacilli</taxon>
        <taxon>Bacillales</taxon>
        <taxon>Paenibacillaceae</taxon>
        <taxon>Paenibacillus</taxon>
    </lineage>
</organism>
<keyword evidence="6" id="KW-1185">Reference proteome</keyword>
<accession>A0A081P7U7</accession>
<dbReference type="PANTHER" id="PTHR42756">
    <property type="entry name" value="TRANSCRIPTIONAL REGULATOR, MARR"/>
    <property type="match status" value="1"/>
</dbReference>
<evidence type="ECO:0000256" key="2">
    <source>
        <dbReference type="ARBA" id="ARBA00023125"/>
    </source>
</evidence>
<dbReference type="AlphaFoldDB" id="A0A081P7U7"/>
<name>A0A081P7U7_9BACL</name>
<keyword evidence="1" id="KW-0805">Transcription regulation</keyword>
<dbReference type="PANTHER" id="PTHR42756:SF1">
    <property type="entry name" value="TRANSCRIPTIONAL REPRESSOR OF EMRAB OPERON"/>
    <property type="match status" value="1"/>
</dbReference>
<evidence type="ECO:0000313" key="5">
    <source>
        <dbReference type="EMBL" id="KEQ26770.1"/>
    </source>
</evidence>
<dbReference type="SUPFAM" id="SSF46785">
    <property type="entry name" value="Winged helix' DNA-binding domain"/>
    <property type="match status" value="1"/>
</dbReference>
<dbReference type="EMBL" id="JNVM01000005">
    <property type="protein sequence ID" value="KEQ26770.1"/>
    <property type="molecule type" value="Genomic_DNA"/>
</dbReference>
<dbReference type="Pfam" id="PF01047">
    <property type="entry name" value="MarR"/>
    <property type="match status" value="1"/>
</dbReference>
<evidence type="ECO:0000259" key="4">
    <source>
        <dbReference type="PROSITE" id="PS50995"/>
    </source>
</evidence>
<proteinExistence type="predicted"/>
<dbReference type="GO" id="GO:0003700">
    <property type="term" value="F:DNA-binding transcription factor activity"/>
    <property type="evidence" value="ECO:0007669"/>
    <property type="project" value="InterPro"/>
</dbReference>
<evidence type="ECO:0000313" key="6">
    <source>
        <dbReference type="Proteomes" id="UP000028123"/>
    </source>
</evidence>
<dbReference type="SMART" id="SM00347">
    <property type="entry name" value="HTH_MARR"/>
    <property type="match status" value="1"/>
</dbReference>
<dbReference type="Proteomes" id="UP000028123">
    <property type="component" value="Unassembled WGS sequence"/>
</dbReference>
<gene>
    <name evidence="5" type="ORF">ET33_28825</name>
</gene>
<keyword evidence="2" id="KW-0238">DNA-binding</keyword>
<dbReference type="GO" id="GO:0003677">
    <property type="term" value="F:DNA binding"/>
    <property type="evidence" value="ECO:0007669"/>
    <property type="project" value="UniProtKB-KW"/>
</dbReference>
<sequence>MPSNSMNTLWHSLLDMNRKLNQTLCLLSSAEEVPPSAVALIFKLEHKESMKINKIAEVLGITIGAASNLIDKLEEKQWVERVRSEEDRRIMNVQLTKQGKEQLLHWRQQFSEHADVIFAQVPLEELDHFSERVVRLSQHLSDYNRRLESGRSRKDG</sequence>
<dbReference type="InterPro" id="IPR036390">
    <property type="entry name" value="WH_DNA-bd_sf"/>
</dbReference>
<reference evidence="5 6" key="1">
    <citation type="submission" date="2014-06" db="EMBL/GenBank/DDBJ databases">
        <title>Draft genome sequence of Paenibacillus sp. MSt1.</title>
        <authorList>
            <person name="Aw Y.K."/>
            <person name="Ong K.S."/>
            <person name="Gan H.M."/>
            <person name="Lee S.M."/>
        </authorList>
    </citation>
    <scope>NUCLEOTIDE SEQUENCE [LARGE SCALE GENOMIC DNA]</scope>
    <source>
        <strain evidence="5 6">MSt1</strain>
    </source>
</reference>
<protein>
    <recommendedName>
        <fullName evidence="4">HTH marR-type domain-containing protein</fullName>
    </recommendedName>
</protein>
<keyword evidence="3" id="KW-0804">Transcription</keyword>